<organism evidence="2 3">
    <name type="scientific">Pseudodonghicola flavimaris</name>
    <dbReference type="NCBI Taxonomy" id="3050036"/>
    <lineage>
        <taxon>Bacteria</taxon>
        <taxon>Pseudomonadati</taxon>
        <taxon>Pseudomonadota</taxon>
        <taxon>Alphaproteobacteria</taxon>
        <taxon>Rhodobacterales</taxon>
        <taxon>Paracoccaceae</taxon>
        <taxon>Pseudodonghicola</taxon>
    </lineage>
</organism>
<dbReference type="RefSeq" id="WP_284480482.1">
    <property type="nucleotide sequence ID" value="NZ_JASNJD010000005.1"/>
</dbReference>
<evidence type="ECO:0000256" key="1">
    <source>
        <dbReference type="SAM" id="SignalP"/>
    </source>
</evidence>
<protein>
    <submittedName>
        <fullName evidence="2">YbhB/YbcL family Raf kinase inhibitor-like protein</fullName>
    </submittedName>
</protein>
<proteinExistence type="predicted"/>
<dbReference type="SUPFAM" id="SSF49777">
    <property type="entry name" value="PEBP-like"/>
    <property type="match status" value="1"/>
</dbReference>
<keyword evidence="1" id="KW-0732">Signal</keyword>
<dbReference type="Pfam" id="PF01161">
    <property type="entry name" value="PBP"/>
    <property type="match status" value="1"/>
</dbReference>
<dbReference type="Gene3D" id="3.90.280.10">
    <property type="entry name" value="PEBP-like"/>
    <property type="match status" value="1"/>
</dbReference>
<accession>A0ABT7EZ77</accession>
<dbReference type="InterPro" id="IPR008914">
    <property type="entry name" value="PEBP"/>
</dbReference>
<keyword evidence="2" id="KW-0649">Protein kinase inhibitor</keyword>
<reference evidence="2 3" key="1">
    <citation type="submission" date="2023-05" db="EMBL/GenBank/DDBJ databases">
        <title>Pseudodonghicola sp. nov.</title>
        <authorList>
            <person name="Huang J."/>
        </authorList>
    </citation>
    <scope>NUCLEOTIDE SEQUENCE [LARGE SCALE GENOMIC DNA]</scope>
    <source>
        <strain evidence="2 3">IC7</strain>
    </source>
</reference>
<dbReference type="GO" id="GO:0004860">
    <property type="term" value="F:protein kinase inhibitor activity"/>
    <property type="evidence" value="ECO:0007669"/>
    <property type="project" value="UniProtKB-KW"/>
</dbReference>
<evidence type="ECO:0000313" key="2">
    <source>
        <dbReference type="EMBL" id="MDK3017664.1"/>
    </source>
</evidence>
<feature type="signal peptide" evidence="1">
    <location>
        <begin position="1"/>
        <end position="22"/>
    </location>
</feature>
<comment type="caution">
    <text evidence="2">The sequence shown here is derived from an EMBL/GenBank/DDBJ whole genome shotgun (WGS) entry which is preliminary data.</text>
</comment>
<dbReference type="EMBL" id="JASNJD010000005">
    <property type="protein sequence ID" value="MDK3017664.1"/>
    <property type="molecule type" value="Genomic_DNA"/>
</dbReference>
<evidence type="ECO:0000313" key="3">
    <source>
        <dbReference type="Proteomes" id="UP001243757"/>
    </source>
</evidence>
<sequence>MRRFSRAIPILLAMALASPAAAEFKLTFKSWGDIPACTSGNPNRVGNPEFVFSGVPAGTTSIQFQMKDLDAPGYNHGGSKRLAATGDGKLPLGSFTYKSPCPPGGVHTYEWTATARNGNKVLAKAKAQRRYPE</sequence>
<gene>
    <name evidence="2" type="ORF">QO033_08250</name>
</gene>
<feature type="chain" id="PRO_5046233835" evidence="1">
    <location>
        <begin position="23"/>
        <end position="133"/>
    </location>
</feature>
<dbReference type="InterPro" id="IPR036610">
    <property type="entry name" value="PEBP-like_sf"/>
</dbReference>
<keyword evidence="3" id="KW-1185">Reference proteome</keyword>
<dbReference type="Proteomes" id="UP001243757">
    <property type="component" value="Unassembled WGS sequence"/>
</dbReference>
<name>A0ABT7EZ77_9RHOB</name>